<evidence type="ECO:0000313" key="2">
    <source>
        <dbReference type="Proteomes" id="UP001162480"/>
    </source>
</evidence>
<reference evidence="1" key="1">
    <citation type="submission" date="2023-08" db="EMBL/GenBank/DDBJ databases">
        <authorList>
            <person name="Alioto T."/>
            <person name="Alioto T."/>
            <person name="Gomez Garrido J."/>
        </authorList>
    </citation>
    <scope>NUCLEOTIDE SEQUENCE</scope>
</reference>
<protein>
    <submittedName>
        <fullName evidence="1">Uncharacterized protein</fullName>
    </submittedName>
</protein>
<dbReference type="EMBL" id="OX597826">
    <property type="protein sequence ID" value="CAI9731615.1"/>
    <property type="molecule type" value="Genomic_DNA"/>
</dbReference>
<keyword evidence="2" id="KW-1185">Reference proteome</keyword>
<dbReference type="AlphaFoldDB" id="A0AA36FB97"/>
<name>A0AA36FB97_OCTVU</name>
<gene>
    <name evidence="1" type="ORF">OCTVUL_1B006006</name>
</gene>
<proteinExistence type="predicted"/>
<organism evidence="1 2">
    <name type="scientific">Octopus vulgaris</name>
    <name type="common">Common octopus</name>
    <dbReference type="NCBI Taxonomy" id="6645"/>
    <lineage>
        <taxon>Eukaryota</taxon>
        <taxon>Metazoa</taxon>
        <taxon>Spiralia</taxon>
        <taxon>Lophotrochozoa</taxon>
        <taxon>Mollusca</taxon>
        <taxon>Cephalopoda</taxon>
        <taxon>Coleoidea</taxon>
        <taxon>Octopodiformes</taxon>
        <taxon>Octopoda</taxon>
        <taxon>Incirrata</taxon>
        <taxon>Octopodidae</taxon>
        <taxon>Octopus</taxon>
    </lineage>
</organism>
<evidence type="ECO:0000313" key="1">
    <source>
        <dbReference type="EMBL" id="CAI9731615.1"/>
    </source>
</evidence>
<dbReference type="Proteomes" id="UP001162480">
    <property type="component" value="Chromosome 13"/>
</dbReference>
<sequence>MSESKNQDGDTGFLNLKNKSLFHFIESPKPPQPSPVGNGKLISVGSVHSYIWVLPCNDGGDGYDCGEWVDNDDEEKPITDATDVLVTVVADITDFCYCYQYYCSLNEG</sequence>
<accession>A0AA36FB97</accession>